<dbReference type="PANTHER" id="PTHR31392:SF1">
    <property type="entry name" value="ALPHA-1,3-MANNOSYLTRANSFERASE MNN1-RELATED"/>
    <property type="match status" value="1"/>
</dbReference>
<dbReference type="GO" id="GO:0006493">
    <property type="term" value="P:protein O-linked glycosylation"/>
    <property type="evidence" value="ECO:0007669"/>
    <property type="project" value="TreeGrafter"/>
</dbReference>
<dbReference type="PANTHER" id="PTHR31392">
    <property type="entry name" value="ALPHA-1,3-MANNOSYLTRANSFERASE MNN1-RELATED"/>
    <property type="match status" value="1"/>
</dbReference>
<dbReference type="AlphaFoldDB" id="A0AA38XH84"/>
<dbReference type="GO" id="GO:0016020">
    <property type="term" value="C:membrane"/>
    <property type="evidence" value="ECO:0007669"/>
    <property type="project" value="UniProtKB-SubCell"/>
</dbReference>
<organism evidence="12 13">
    <name type="scientific">Cladophialophora chaetospira</name>
    <dbReference type="NCBI Taxonomy" id="386627"/>
    <lineage>
        <taxon>Eukaryota</taxon>
        <taxon>Fungi</taxon>
        <taxon>Dikarya</taxon>
        <taxon>Ascomycota</taxon>
        <taxon>Pezizomycotina</taxon>
        <taxon>Eurotiomycetes</taxon>
        <taxon>Chaetothyriomycetidae</taxon>
        <taxon>Chaetothyriales</taxon>
        <taxon>Herpotrichiellaceae</taxon>
        <taxon>Cladophialophora</taxon>
    </lineage>
</organism>
<dbReference type="SUPFAM" id="SSF53448">
    <property type="entry name" value="Nucleotide-diphospho-sugar transferases"/>
    <property type="match status" value="1"/>
</dbReference>
<feature type="compositionally biased region" description="Polar residues" evidence="10">
    <location>
        <begin position="112"/>
        <end position="127"/>
    </location>
</feature>
<dbReference type="Proteomes" id="UP001172673">
    <property type="component" value="Unassembled WGS sequence"/>
</dbReference>
<evidence type="ECO:0000256" key="2">
    <source>
        <dbReference type="ARBA" id="ARBA00009105"/>
    </source>
</evidence>
<feature type="region of interest" description="Disordered" evidence="10">
    <location>
        <begin position="59"/>
        <end position="184"/>
    </location>
</feature>
<keyword evidence="13" id="KW-1185">Reference proteome</keyword>
<keyword evidence="3" id="KW-0328">Glycosyltransferase</keyword>
<evidence type="ECO:0000256" key="7">
    <source>
        <dbReference type="ARBA" id="ARBA00022989"/>
    </source>
</evidence>
<keyword evidence="6" id="KW-0735">Signal-anchor</keyword>
<evidence type="ECO:0000256" key="10">
    <source>
        <dbReference type="SAM" id="MobiDB-lite"/>
    </source>
</evidence>
<comment type="caution">
    <text evidence="12">The sequence shown here is derived from an EMBL/GenBank/DDBJ whole genome shotgun (WGS) entry which is preliminary data.</text>
</comment>
<evidence type="ECO:0000256" key="1">
    <source>
        <dbReference type="ARBA" id="ARBA00004606"/>
    </source>
</evidence>
<keyword evidence="7 11" id="KW-1133">Transmembrane helix</keyword>
<dbReference type="GO" id="GO:0000033">
    <property type="term" value="F:alpha-1,3-mannosyltransferase activity"/>
    <property type="evidence" value="ECO:0007669"/>
    <property type="project" value="TreeGrafter"/>
</dbReference>
<reference evidence="12" key="1">
    <citation type="submission" date="2022-10" db="EMBL/GenBank/DDBJ databases">
        <title>Culturing micro-colonial fungi from biological soil crusts in the Mojave desert and describing Neophaeococcomyces mojavensis, and introducing the new genera and species Taxawa tesnikishii.</title>
        <authorList>
            <person name="Kurbessoian T."/>
            <person name="Stajich J.E."/>
        </authorList>
    </citation>
    <scope>NUCLEOTIDE SEQUENCE</scope>
    <source>
        <strain evidence="12">TK_41</strain>
    </source>
</reference>
<dbReference type="Pfam" id="PF11051">
    <property type="entry name" value="Mannosyl_trans3"/>
    <property type="match status" value="1"/>
</dbReference>
<evidence type="ECO:0000256" key="11">
    <source>
        <dbReference type="SAM" id="Phobius"/>
    </source>
</evidence>
<evidence type="ECO:0000256" key="5">
    <source>
        <dbReference type="ARBA" id="ARBA00022692"/>
    </source>
</evidence>
<gene>
    <name evidence="12" type="ORF">H2200_003304</name>
</gene>
<dbReference type="EMBL" id="JAPDRK010000004">
    <property type="protein sequence ID" value="KAJ9613362.1"/>
    <property type="molecule type" value="Genomic_DNA"/>
</dbReference>
<keyword evidence="4" id="KW-0808">Transferase</keyword>
<evidence type="ECO:0000313" key="12">
    <source>
        <dbReference type="EMBL" id="KAJ9613362.1"/>
    </source>
</evidence>
<feature type="compositionally biased region" description="Polar residues" evidence="10">
    <location>
        <begin position="59"/>
        <end position="72"/>
    </location>
</feature>
<feature type="transmembrane region" description="Helical" evidence="11">
    <location>
        <begin position="33"/>
        <end position="50"/>
    </location>
</feature>
<feature type="compositionally biased region" description="Polar residues" evidence="10">
    <location>
        <begin position="173"/>
        <end position="182"/>
    </location>
</feature>
<name>A0AA38XH84_9EURO</name>
<comment type="subcellular location">
    <subcellularLocation>
        <location evidence="1">Membrane</location>
        <topology evidence="1">Single-pass type II membrane protein</topology>
    </subcellularLocation>
</comment>
<feature type="region of interest" description="Disordered" evidence="10">
    <location>
        <begin position="1"/>
        <end position="23"/>
    </location>
</feature>
<evidence type="ECO:0000256" key="6">
    <source>
        <dbReference type="ARBA" id="ARBA00022968"/>
    </source>
</evidence>
<evidence type="ECO:0000256" key="4">
    <source>
        <dbReference type="ARBA" id="ARBA00022679"/>
    </source>
</evidence>
<comment type="similarity">
    <text evidence="2">Belongs to the MNN1/MNT family.</text>
</comment>
<dbReference type="InterPro" id="IPR022751">
    <property type="entry name" value="Alpha_mannosyltransferase"/>
</dbReference>
<evidence type="ECO:0008006" key="14">
    <source>
        <dbReference type="Google" id="ProtNLM"/>
    </source>
</evidence>
<sequence length="708" mass="79909">MFTPRHAPLKEGRSLPGLPYAGPPRRNLRSRQGALAILLLICIPIIYLFTSGAPTSSIQPQTVLPGQSSNSDPVFHPPPNEAPSQQQQQHISPDQAANDLTEARFEAPPADASTQKSQPPTQNSDSAPQVPKQPSKPEFEVEEPVSPGSDDPAARPKSYTSNGNGPGLSGSPKQLSNPSSFSERPKFEKALARVISLLPGEIEGRDLLRAVEGTGKEKLREMGLRVREYKKFFEAWEELHLTFDEEGGSYVRDDVIQYLRHHQHQPVDDEFGETSLAQTIHSYEAYRYFLTKFGQLLFPWTAPYFPDHMTLHSHFKKGGRGIVLTAGDDQAPFLLTIIPTFRNLGCDLPIEIMYLGDSDLSEDYRSDLESLEGVITRDIAQMVHDEGWKLAGWAAKPFAILHSSFREVIFIDADSLFFVNPAILFEDPAYVKTGALFFRDRLIMPENKKRWLQQILPKPISRQVKQSRMWTGDSGHMQESGVVVVDKWRHFIAMLFVTRMNGPDRDGNKEEGRVGVYDMVYGDKETFWLGWELVGDQDYAFHQGDAGTMGTVQPPELDTPKPKLVKKKRPVLDENGQPRHDDNGQEIMEDYESVEEPEPVRPEDLPEPSNYTICAPQLLHLDLDGKPMWFNGWLLDNKFADKKQKKFGKFEHYLIEPRDIREPGAWQLEESNMCCLTTDAALKKDFSKAEKEILDMMIGQAKEVGVAP</sequence>
<protein>
    <recommendedName>
        <fullName evidence="14">Alpha-1,3-mannosyltransferase</fullName>
    </recommendedName>
</protein>
<evidence type="ECO:0000313" key="13">
    <source>
        <dbReference type="Proteomes" id="UP001172673"/>
    </source>
</evidence>
<dbReference type="GO" id="GO:0005794">
    <property type="term" value="C:Golgi apparatus"/>
    <property type="evidence" value="ECO:0007669"/>
    <property type="project" value="TreeGrafter"/>
</dbReference>
<evidence type="ECO:0000256" key="8">
    <source>
        <dbReference type="ARBA" id="ARBA00023136"/>
    </source>
</evidence>
<accession>A0AA38XH84</accession>
<keyword evidence="8 11" id="KW-0472">Membrane</keyword>
<evidence type="ECO:0000256" key="9">
    <source>
        <dbReference type="ARBA" id="ARBA00023180"/>
    </source>
</evidence>
<evidence type="ECO:0000256" key="3">
    <source>
        <dbReference type="ARBA" id="ARBA00022676"/>
    </source>
</evidence>
<keyword evidence="5 11" id="KW-0812">Transmembrane</keyword>
<keyword evidence="9" id="KW-0325">Glycoprotein</keyword>
<dbReference type="InterPro" id="IPR029044">
    <property type="entry name" value="Nucleotide-diphossugar_trans"/>
</dbReference>
<proteinExistence type="inferred from homology"/>